<dbReference type="GO" id="GO:0015031">
    <property type="term" value="P:protein transport"/>
    <property type="evidence" value="ECO:0007669"/>
    <property type="project" value="UniProtKB-KW"/>
</dbReference>
<evidence type="ECO:0000313" key="14">
    <source>
        <dbReference type="EMBL" id="KAF5727665.1"/>
    </source>
</evidence>
<keyword evidence="5" id="KW-0677">Repeat</keyword>
<evidence type="ECO:0000313" key="15">
    <source>
        <dbReference type="Proteomes" id="UP000593562"/>
    </source>
</evidence>
<dbReference type="EMBL" id="JAAARO010000022">
    <property type="protein sequence ID" value="KAF5727665.1"/>
    <property type="molecule type" value="Genomic_DNA"/>
</dbReference>
<dbReference type="SUPFAM" id="SSF50978">
    <property type="entry name" value="WD40 repeat-like"/>
    <property type="match status" value="1"/>
</dbReference>
<dbReference type="PROSITE" id="PS50082">
    <property type="entry name" value="WD_REPEATS_2"/>
    <property type="match status" value="1"/>
</dbReference>
<evidence type="ECO:0000256" key="11">
    <source>
        <dbReference type="PROSITE-ProRule" id="PRU00221"/>
    </source>
</evidence>
<keyword evidence="3 11" id="KW-0853">WD repeat</keyword>
<keyword evidence="7" id="KW-0931">ER-Golgi transport</keyword>
<protein>
    <recommendedName>
        <fullName evidence="13">Anaphase-promoting complex subunit 4-like WD40 domain-containing protein</fullName>
    </recommendedName>
</protein>
<keyword evidence="15" id="KW-1185">Reference proteome</keyword>
<evidence type="ECO:0000256" key="3">
    <source>
        <dbReference type="ARBA" id="ARBA00022574"/>
    </source>
</evidence>
<dbReference type="InterPro" id="IPR045260">
    <property type="entry name" value="Sec12-like"/>
</dbReference>
<dbReference type="AlphaFoldDB" id="A0A7J7C154"/>
<dbReference type="InParanoid" id="A0A7J7C154"/>
<evidence type="ECO:0000256" key="8">
    <source>
        <dbReference type="ARBA" id="ARBA00022927"/>
    </source>
</evidence>
<feature type="region of interest" description="Disordered" evidence="12">
    <location>
        <begin position="36"/>
        <end position="57"/>
    </location>
</feature>
<dbReference type="Proteomes" id="UP000593562">
    <property type="component" value="Unassembled WGS sequence"/>
</dbReference>
<evidence type="ECO:0000256" key="4">
    <source>
        <dbReference type="ARBA" id="ARBA00022692"/>
    </source>
</evidence>
<dbReference type="GO" id="GO:0005085">
    <property type="term" value="F:guanyl-nucleotide exchange factor activity"/>
    <property type="evidence" value="ECO:0007669"/>
    <property type="project" value="InterPro"/>
</dbReference>
<accession>A0A7J7C154</accession>
<evidence type="ECO:0000256" key="2">
    <source>
        <dbReference type="ARBA" id="ARBA00022448"/>
    </source>
</evidence>
<keyword evidence="10" id="KW-0472">Membrane</keyword>
<evidence type="ECO:0000256" key="7">
    <source>
        <dbReference type="ARBA" id="ARBA00022892"/>
    </source>
</evidence>
<name>A0A7J7C154_TRIWF</name>
<dbReference type="PANTHER" id="PTHR23284:SF0">
    <property type="entry name" value="PROLACTIN REGULATORY ELEMENT-BINDING PROTEIN"/>
    <property type="match status" value="1"/>
</dbReference>
<dbReference type="FunCoup" id="A0A7J7C154">
    <property type="interactions" value="5055"/>
</dbReference>
<dbReference type="InterPro" id="IPR001680">
    <property type="entry name" value="WD40_rpt"/>
</dbReference>
<feature type="repeat" description="WD" evidence="11">
    <location>
        <begin position="174"/>
        <end position="210"/>
    </location>
</feature>
<evidence type="ECO:0000256" key="9">
    <source>
        <dbReference type="ARBA" id="ARBA00022989"/>
    </source>
</evidence>
<evidence type="ECO:0000256" key="5">
    <source>
        <dbReference type="ARBA" id="ARBA00022737"/>
    </source>
</evidence>
<keyword evidence="4" id="KW-0812">Transmembrane</keyword>
<keyword evidence="6" id="KW-0256">Endoplasmic reticulum</keyword>
<dbReference type="Gene3D" id="2.130.10.10">
    <property type="entry name" value="YVTN repeat-like/Quinoprotein amine dehydrogenase"/>
    <property type="match status" value="1"/>
</dbReference>
<organism evidence="14 15">
    <name type="scientific">Tripterygium wilfordii</name>
    <name type="common">Thunder God vine</name>
    <dbReference type="NCBI Taxonomy" id="458696"/>
    <lineage>
        <taxon>Eukaryota</taxon>
        <taxon>Viridiplantae</taxon>
        <taxon>Streptophyta</taxon>
        <taxon>Embryophyta</taxon>
        <taxon>Tracheophyta</taxon>
        <taxon>Spermatophyta</taxon>
        <taxon>Magnoliopsida</taxon>
        <taxon>eudicotyledons</taxon>
        <taxon>Gunneridae</taxon>
        <taxon>Pentapetalae</taxon>
        <taxon>rosids</taxon>
        <taxon>fabids</taxon>
        <taxon>Celastrales</taxon>
        <taxon>Celastraceae</taxon>
        <taxon>Tripterygium</taxon>
    </lineage>
</organism>
<evidence type="ECO:0000259" key="13">
    <source>
        <dbReference type="Pfam" id="PF12894"/>
    </source>
</evidence>
<dbReference type="GO" id="GO:0003400">
    <property type="term" value="P:regulation of COPII vesicle coating"/>
    <property type="evidence" value="ECO:0007669"/>
    <property type="project" value="TreeGrafter"/>
</dbReference>
<dbReference type="SMART" id="SM00320">
    <property type="entry name" value="WD40"/>
    <property type="match status" value="2"/>
</dbReference>
<evidence type="ECO:0000256" key="1">
    <source>
        <dbReference type="ARBA" id="ARBA00004389"/>
    </source>
</evidence>
<keyword evidence="8" id="KW-0653">Protein transport</keyword>
<reference evidence="14 15" key="1">
    <citation type="journal article" date="2020" name="Nat. Commun.">
        <title>Genome of Tripterygium wilfordii and identification of cytochrome P450 involved in triptolide biosynthesis.</title>
        <authorList>
            <person name="Tu L."/>
            <person name="Su P."/>
            <person name="Zhang Z."/>
            <person name="Gao L."/>
            <person name="Wang J."/>
            <person name="Hu T."/>
            <person name="Zhou J."/>
            <person name="Zhang Y."/>
            <person name="Zhao Y."/>
            <person name="Liu Y."/>
            <person name="Song Y."/>
            <person name="Tong Y."/>
            <person name="Lu Y."/>
            <person name="Yang J."/>
            <person name="Xu C."/>
            <person name="Jia M."/>
            <person name="Peters R.J."/>
            <person name="Huang L."/>
            <person name="Gao W."/>
        </authorList>
    </citation>
    <scope>NUCLEOTIDE SEQUENCE [LARGE SCALE GENOMIC DNA]</scope>
    <source>
        <strain evidence="15">cv. XIE 37</strain>
        <tissue evidence="14">Leaf</tissue>
    </source>
</reference>
<comment type="subcellular location">
    <subcellularLocation>
        <location evidence="1">Endoplasmic reticulum membrane</location>
        <topology evidence="1">Single-pass membrane protein</topology>
    </subcellularLocation>
</comment>
<keyword evidence="9" id="KW-1133">Transmembrane helix</keyword>
<keyword evidence="2" id="KW-0813">Transport</keyword>
<evidence type="ECO:0000256" key="12">
    <source>
        <dbReference type="SAM" id="MobiDB-lite"/>
    </source>
</evidence>
<gene>
    <name evidence="14" type="ORF">HS088_TW22G01361</name>
</gene>
<dbReference type="PANTHER" id="PTHR23284">
    <property type="entry name" value="PROLACTIN REGULATORY ELEMENT BINDING PROTEIN"/>
    <property type="match status" value="1"/>
</dbReference>
<feature type="compositionally biased region" description="Basic and acidic residues" evidence="12">
    <location>
        <begin position="36"/>
        <end position="45"/>
    </location>
</feature>
<dbReference type="InterPro" id="IPR015943">
    <property type="entry name" value="WD40/YVTN_repeat-like_dom_sf"/>
</dbReference>
<dbReference type="InterPro" id="IPR024977">
    <property type="entry name" value="Apc4-like_WD40_dom"/>
</dbReference>
<dbReference type="Pfam" id="PF12894">
    <property type="entry name" value="ANAPC4_WD40"/>
    <property type="match status" value="1"/>
</dbReference>
<feature type="domain" description="Anaphase-promoting complex subunit 4-like WD40" evidence="13">
    <location>
        <begin position="139"/>
        <end position="218"/>
    </location>
</feature>
<sequence>MGKTKGPDPPCFQKYGVPFFGAAFVPYKDVRSKLSNLQEDHRDSSTDENFDDKSAALTDTTDDGNYVVLAGGGGEGHSGIPNSILLASFDFDSNSLSAQPVAKLGLGSDCPYRMVVHPGGDDKVLNPLEDIVQQLALAFNAEGSILAVGGEDGNLRVFNWPGMEVLLHEAQAHSSVKDLSFSPDGKFLISLGRGGPGRVWDVSSSMVVASLPKENDEVFAFCRFSQRNDGHHVLYTAVVKGQRGFIVSWNTTSWKRMSSKQVVRDPISSFNVSSDGKLLSV</sequence>
<proteinExistence type="predicted"/>
<dbReference type="InterPro" id="IPR036322">
    <property type="entry name" value="WD40_repeat_dom_sf"/>
</dbReference>
<comment type="caution">
    <text evidence="14">The sequence shown here is derived from an EMBL/GenBank/DDBJ whole genome shotgun (WGS) entry which is preliminary data.</text>
</comment>
<dbReference type="GO" id="GO:0006888">
    <property type="term" value="P:endoplasmic reticulum to Golgi vesicle-mediated transport"/>
    <property type="evidence" value="ECO:0007669"/>
    <property type="project" value="TreeGrafter"/>
</dbReference>
<evidence type="ECO:0000256" key="6">
    <source>
        <dbReference type="ARBA" id="ARBA00022824"/>
    </source>
</evidence>
<dbReference type="GO" id="GO:0005789">
    <property type="term" value="C:endoplasmic reticulum membrane"/>
    <property type="evidence" value="ECO:0007669"/>
    <property type="project" value="UniProtKB-SubCell"/>
</dbReference>
<evidence type="ECO:0000256" key="10">
    <source>
        <dbReference type="ARBA" id="ARBA00023136"/>
    </source>
</evidence>